<name>A0A1M5ENH6_9FLAO</name>
<dbReference type="OrthoDB" id="2111471at2"/>
<dbReference type="Pfam" id="PF14321">
    <property type="entry name" value="DUF4382"/>
    <property type="match status" value="1"/>
</dbReference>
<dbReference type="Proteomes" id="UP000184516">
    <property type="component" value="Unassembled WGS sequence"/>
</dbReference>
<dbReference type="Gene3D" id="2.60.40.1120">
    <property type="entry name" value="Carboxypeptidase-like, regulatory domain"/>
    <property type="match status" value="1"/>
</dbReference>
<evidence type="ECO:0000313" key="3">
    <source>
        <dbReference type="EMBL" id="SHF80736.1"/>
    </source>
</evidence>
<dbReference type="GO" id="GO:0030246">
    <property type="term" value="F:carbohydrate binding"/>
    <property type="evidence" value="ECO:0007669"/>
    <property type="project" value="InterPro"/>
</dbReference>
<dbReference type="InterPro" id="IPR025491">
    <property type="entry name" value="DUF4382"/>
</dbReference>
<dbReference type="AlphaFoldDB" id="A0A1M5ENH6"/>
<dbReference type="SUPFAM" id="SSF49452">
    <property type="entry name" value="Starch-binding domain-like"/>
    <property type="match status" value="1"/>
</dbReference>
<organism evidence="3 4">
    <name type="scientific">Flavobacterium fluvii</name>
    <dbReference type="NCBI Taxonomy" id="468056"/>
    <lineage>
        <taxon>Bacteria</taxon>
        <taxon>Pseudomonadati</taxon>
        <taxon>Bacteroidota</taxon>
        <taxon>Flavobacteriia</taxon>
        <taxon>Flavobacteriales</taxon>
        <taxon>Flavobacteriaceae</taxon>
        <taxon>Flavobacterium</taxon>
    </lineage>
</organism>
<dbReference type="EMBL" id="FQWB01000001">
    <property type="protein sequence ID" value="SHF80736.1"/>
    <property type="molecule type" value="Genomic_DNA"/>
</dbReference>
<feature type="signal peptide" evidence="1">
    <location>
        <begin position="1"/>
        <end position="22"/>
    </location>
</feature>
<reference evidence="4" key="1">
    <citation type="submission" date="2016-11" db="EMBL/GenBank/DDBJ databases">
        <authorList>
            <person name="Varghese N."/>
            <person name="Submissions S."/>
        </authorList>
    </citation>
    <scope>NUCLEOTIDE SEQUENCE [LARGE SCALE GENOMIC DNA]</scope>
    <source>
        <strain evidence="4">DSM 19978</strain>
    </source>
</reference>
<evidence type="ECO:0000259" key="2">
    <source>
        <dbReference type="Pfam" id="PF14321"/>
    </source>
</evidence>
<keyword evidence="1" id="KW-0732">Signal</keyword>
<protein>
    <recommendedName>
        <fullName evidence="2">DUF4382 domain-containing protein</fullName>
    </recommendedName>
</protein>
<gene>
    <name evidence="3" type="ORF">SAMN05443549_101410</name>
</gene>
<evidence type="ECO:0000313" key="4">
    <source>
        <dbReference type="Proteomes" id="UP000184516"/>
    </source>
</evidence>
<feature type="chain" id="PRO_5012274013" description="DUF4382 domain-containing protein" evidence="1">
    <location>
        <begin position="23"/>
        <end position="279"/>
    </location>
</feature>
<evidence type="ECO:0000256" key="1">
    <source>
        <dbReference type="SAM" id="SignalP"/>
    </source>
</evidence>
<accession>A0A1M5ENH6</accession>
<feature type="domain" description="DUF4382" evidence="2">
    <location>
        <begin position="41"/>
        <end position="187"/>
    </location>
</feature>
<dbReference type="RefSeq" id="WP_073367528.1">
    <property type="nucleotide sequence ID" value="NZ_FQWB01000001.1"/>
</dbReference>
<dbReference type="STRING" id="468056.SAMN05443549_101410"/>
<dbReference type="InterPro" id="IPR013784">
    <property type="entry name" value="Carb-bd-like_fold"/>
</dbReference>
<proteinExistence type="predicted"/>
<keyword evidence="4" id="KW-1185">Reference proteome</keyword>
<sequence length="279" mass="29582">MKNIKFYALSFLASTFVGLFFARCDINNDYSPPDSVPSETSAIKIRLSDAPGDYKEVNIDVRDIMIKGNTDSGDEGWISIGNTPAGGMVYNLLDLTGGVTVMLADTIIPSIYLGQVRLILGDNNTIVLNDDESTTIPLNTPSAQQSGLKVKVDQTLLGGISYDFLLDFDVDQSVVKAGNSGNYNLHPVLRVTTVANSGAIRGTITNIMDAKKVLATVEVGTETVSTYTNDAGVFQLNGVPPGTYTVTLSPDPTSGLLIKMITGVVVVNGEVTDTGSISM</sequence>